<name>A0AAV0HR59_9ROSI</name>
<dbReference type="GO" id="GO:0005576">
    <property type="term" value="C:extracellular region"/>
    <property type="evidence" value="ECO:0007669"/>
    <property type="project" value="UniProtKB-SubCell"/>
</dbReference>
<dbReference type="EMBL" id="CAMGYJ010000002">
    <property type="protein sequence ID" value="CAI0387781.1"/>
    <property type="molecule type" value="Genomic_DNA"/>
</dbReference>
<dbReference type="Proteomes" id="UP001154282">
    <property type="component" value="Unassembled WGS sequence"/>
</dbReference>
<comment type="caution">
    <text evidence="11">The sequence shown here is derived from an EMBL/GenBank/DDBJ whole genome shotgun (WGS) entry which is preliminary data.</text>
</comment>
<evidence type="ECO:0000256" key="2">
    <source>
        <dbReference type="ARBA" id="ARBA00007447"/>
    </source>
</evidence>
<dbReference type="InterPro" id="IPR001969">
    <property type="entry name" value="Aspartic_peptidase_AS"/>
</dbReference>
<dbReference type="InterPro" id="IPR051708">
    <property type="entry name" value="Plant_Aspart_Prot_A1"/>
</dbReference>
<evidence type="ECO:0000256" key="8">
    <source>
        <dbReference type="ARBA" id="ARBA00023180"/>
    </source>
</evidence>
<keyword evidence="12" id="KW-1185">Reference proteome</keyword>
<evidence type="ECO:0000259" key="10">
    <source>
        <dbReference type="PROSITE" id="PS51767"/>
    </source>
</evidence>
<evidence type="ECO:0000256" key="6">
    <source>
        <dbReference type="ARBA" id="ARBA00022750"/>
    </source>
</evidence>
<dbReference type="PANTHER" id="PTHR47967">
    <property type="entry name" value="OS07G0603500 PROTEIN-RELATED"/>
    <property type="match status" value="1"/>
</dbReference>
<dbReference type="CDD" id="cd05476">
    <property type="entry name" value="pepsin_A_like_plant"/>
    <property type="match status" value="1"/>
</dbReference>
<comment type="similarity">
    <text evidence="2">Belongs to the peptidase A1 family.</text>
</comment>
<dbReference type="InterPro" id="IPR034161">
    <property type="entry name" value="Pepsin-like_plant"/>
</dbReference>
<evidence type="ECO:0000256" key="1">
    <source>
        <dbReference type="ARBA" id="ARBA00004613"/>
    </source>
</evidence>
<evidence type="ECO:0000313" key="12">
    <source>
        <dbReference type="Proteomes" id="UP001154282"/>
    </source>
</evidence>
<dbReference type="PANTHER" id="PTHR47967:SF66">
    <property type="entry name" value="ASPARTIC PROTEINASE CDR1-RELATED"/>
    <property type="match status" value="1"/>
</dbReference>
<keyword evidence="8" id="KW-0325">Glycoprotein</keyword>
<organism evidence="11 12">
    <name type="scientific">Linum tenue</name>
    <dbReference type="NCBI Taxonomy" id="586396"/>
    <lineage>
        <taxon>Eukaryota</taxon>
        <taxon>Viridiplantae</taxon>
        <taxon>Streptophyta</taxon>
        <taxon>Embryophyta</taxon>
        <taxon>Tracheophyta</taxon>
        <taxon>Spermatophyta</taxon>
        <taxon>Magnoliopsida</taxon>
        <taxon>eudicotyledons</taxon>
        <taxon>Gunneridae</taxon>
        <taxon>Pentapetalae</taxon>
        <taxon>rosids</taxon>
        <taxon>fabids</taxon>
        <taxon>Malpighiales</taxon>
        <taxon>Linaceae</taxon>
        <taxon>Linum</taxon>
    </lineage>
</organism>
<dbReference type="InterPro" id="IPR032799">
    <property type="entry name" value="TAXi_C"/>
</dbReference>
<comment type="subcellular location">
    <subcellularLocation>
        <location evidence="1">Secreted</location>
    </subcellularLocation>
</comment>
<sequence length="446" mass="45659">MTTTAATFTFTVALLLLLLAAAPNAAKGNSFTVELIHRDSTRSPLSSHPDLSKPQRVRNAAARSLDRARFLERRLGLSSPMDAEAPVTADSGAYLVHVSLGTPAFPIVAIADTGSDVIWTQCEPCAGCYSQTSPMFDPKSSTTYREISCSSETCTSLTDEGASCSSDADDVCHYQVTYGDGSNTSGDMATETLTLDSTAGRKVALPKTIFGCSHAGGGTFSPNASGIVGLGGGAASLVSQLGSTTGGKFSYCLASFGDDKPSTLTFGQSAAVSGGVSTPLLTDPRNPTFYFLRLDAISVGTKKIAFTAGGSGGGSSGGNIIIDSGTTLTIVPKGVLSELADAVSSQVSGGTPVQVQGLDTCFEVEDSGSFQAPTLTMHFDGGADVELKTGNTFVEAEENVVCLAFAGSASLAIYGNVAQQNFRVGYDLKGETLSFEPADCTAGSSA</sequence>
<feature type="domain" description="Peptidase A1" evidence="10">
    <location>
        <begin position="94"/>
        <end position="436"/>
    </location>
</feature>
<dbReference type="FunFam" id="2.40.70.10:FF:000016">
    <property type="entry name" value="Probable aspartic protease At2g35615"/>
    <property type="match status" value="1"/>
</dbReference>
<feature type="signal peptide" evidence="9">
    <location>
        <begin position="1"/>
        <end position="28"/>
    </location>
</feature>
<proteinExistence type="inferred from homology"/>
<accession>A0AAV0HR59</accession>
<dbReference type="InterPro" id="IPR021109">
    <property type="entry name" value="Peptidase_aspartic_dom_sf"/>
</dbReference>
<dbReference type="Pfam" id="PF14543">
    <property type="entry name" value="TAXi_N"/>
    <property type="match status" value="1"/>
</dbReference>
<keyword evidence="3" id="KW-0964">Secreted</keyword>
<evidence type="ECO:0000313" key="11">
    <source>
        <dbReference type="EMBL" id="CAI0387781.1"/>
    </source>
</evidence>
<evidence type="ECO:0000256" key="4">
    <source>
        <dbReference type="ARBA" id="ARBA00022670"/>
    </source>
</evidence>
<dbReference type="FunFam" id="2.40.70.10:FF:000050">
    <property type="entry name" value="Aspartic proteinase CDR1"/>
    <property type="match status" value="1"/>
</dbReference>
<keyword evidence="7" id="KW-0378">Hydrolase</keyword>
<feature type="chain" id="PRO_5043931059" description="Peptidase A1 domain-containing protein" evidence="9">
    <location>
        <begin position="29"/>
        <end position="446"/>
    </location>
</feature>
<evidence type="ECO:0000256" key="9">
    <source>
        <dbReference type="SAM" id="SignalP"/>
    </source>
</evidence>
<keyword evidence="6" id="KW-0064">Aspartyl protease</keyword>
<dbReference type="InterPro" id="IPR032861">
    <property type="entry name" value="TAXi_N"/>
</dbReference>
<reference evidence="11" key="1">
    <citation type="submission" date="2022-08" db="EMBL/GenBank/DDBJ databases">
        <authorList>
            <person name="Gutierrez-Valencia J."/>
        </authorList>
    </citation>
    <scope>NUCLEOTIDE SEQUENCE</scope>
</reference>
<evidence type="ECO:0000256" key="5">
    <source>
        <dbReference type="ARBA" id="ARBA00022729"/>
    </source>
</evidence>
<gene>
    <name evidence="11" type="ORF">LITE_LOCUS5605</name>
</gene>
<evidence type="ECO:0000256" key="7">
    <source>
        <dbReference type="ARBA" id="ARBA00022801"/>
    </source>
</evidence>
<dbReference type="Gene3D" id="2.40.70.10">
    <property type="entry name" value="Acid Proteases"/>
    <property type="match status" value="2"/>
</dbReference>
<dbReference type="SUPFAM" id="SSF50630">
    <property type="entry name" value="Acid proteases"/>
    <property type="match status" value="1"/>
</dbReference>
<dbReference type="GO" id="GO:0006508">
    <property type="term" value="P:proteolysis"/>
    <property type="evidence" value="ECO:0007669"/>
    <property type="project" value="UniProtKB-KW"/>
</dbReference>
<dbReference type="PROSITE" id="PS00141">
    <property type="entry name" value="ASP_PROTEASE"/>
    <property type="match status" value="2"/>
</dbReference>
<keyword evidence="5 9" id="KW-0732">Signal</keyword>
<dbReference type="AlphaFoldDB" id="A0AAV0HR59"/>
<dbReference type="PROSITE" id="PS51767">
    <property type="entry name" value="PEPTIDASE_A1"/>
    <property type="match status" value="1"/>
</dbReference>
<dbReference type="Pfam" id="PF14541">
    <property type="entry name" value="TAXi_C"/>
    <property type="match status" value="1"/>
</dbReference>
<evidence type="ECO:0000256" key="3">
    <source>
        <dbReference type="ARBA" id="ARBA00022525"/>
    </source>
</evidence>
<dbReference type="InterPro" id="IPR033121">
    <property type="entry name" value="PEPTIDASE_A1"/>
</dbReference>
<keyword evidence="4" id="KW-0645">Protease</keyword>
<dbReference type="GO" id="GO:0004190">
    <property type="term" value="F:aspartic-type endopeptidase activity"/>
    <property type="evidence" value="ECO:0007669"/>
    <property type="project" value="UniProtKB-KW"/>
</dbReference>
<protein>
    <recommendedName>
        <fullName evidence="10">Peptidase A1 domain-containing protein</fullName>
    </recommendedName>
</protein>